<evidence type="ECO:0000313" key="2">
    <source>
        <dbReference type="Proteomes" id="UP001163603"/>
    </source>
</evidence>
<dbReference type="Proteomes" id="UP001163603">
    <property type="component" value="Chromosome 9"/>
</dbReference>
<proteinExistence type="predicted"/>
<organism evidence="1 2">
    <name type="scientific">Pistacia integerrima</name>
    <dbReference type="NCBI Taxonomy" id="434235"/>
    <lineage>
        <taxon>Eukaryota</taxon>
        <taxon>Viridiplantae</taxon>
        <taxon>Streptophyta</taxon>
        <taxon>Embryophyta</taxon>
        <taxon>Tracheophyta</taxon>
        <taxon>Spermatophyta</taxon>
        <taxon>Magnoliopsida</taxon>
        <taxon>eudicotyledons</taxon>
        <taxon>Gunneridae</taxon>
        <taxon>Pentapetalae</taxon>
        <taxon>rosids</taxon>
        <taxon>malvids</taxon>
        <taxon>Sapindales</taxon>
        <taxon>Anacardiaceae</taxon>
        <taxon>Pistacia</taxon>
    </lineage>
</organism>
<accession>A0ACC0Y1H5</accession>
<dbReference type="EMBL" id="CM047744">
    <property type="protein sequence ID" value="KAJ0027580.1"/>
    <property type="molecule type" value="Genomic_DNA"/>
</dbReference>
<name>A0ACC0Y1H5_9ROSI</name>
<evidence type="ECO:0000313" key="1">
    <source>
        <dbReference type="EMBL" id="KAJ0027580.1"/>
    </source>
</evidence>
<keyword evidence="2" id="KW-1185">Reference proteome</keyword>
<comment type="caution">
    <text evidence="1">The sequence shown here is derived from an EMBL/GenBank/DDBJ whole genome shotgun (WGS) entry which is preliminary data.</text>
</comment>
<sequence>MKQGFTFSLPVTVVVLLISYIYITTVFIFIDQWFGLISSPGIMNAIVFTAVALMCMFNYAVAILRDPGRVPSNYMPDIEDDHNTMHEIKRKVSVLREQNPCSGVRHCSKVLRDCSLDLLLSYNVMLHPLWKFPFIGSPSVDLNKVAGGDLRYCQKCSHYKPPRAHHCRVCKRCVLRMDHHCIWISNCVGHANYKSLLRLSFVCRGCVHLLTVNFLFFLLNFQVLLVGSLSTDPLKDEQQSGGSFRTAYVISGLLLVPLSVALSVLLGWHIYLILQNKTTIEHHEGVRALWLAEKGGHVYMHPYDLGVYENLTMVLGPSIFSWVCPTSRHIGSGLQFRATYDNTAGASVLKYACWLFCFGIQADSEIIMYWVPSILSGLGTLKRFVASFLFNGKHVINVINLNKKRKLQSEQLGLPVAKHRCWDGSLPSKSISRFVENPEVEDFHKNIIKGMAEAKTTDDGSEEESAKASNSFAEDSDSAMSVKGESKFEAENGKMWLHIRPSSSSSNWGSSSVKENRYSLEDTAMTGDIGKEQFTVVGEKLHTSHYVDGIHIAENLDEPLIDYGSHMEYLCSRYDKNIMEQQYIDKEIEDFFYSNEVNPNIYVLSSGRQSGDQEAERGKRKPTIDQEFEQYFSTLML</sequence>
<gene>
    <name evidence="1" type="ORF">Pint_35398</name>
</gene>
<reference evidence="2" key="1">
    <citation type="journal article" date="2023" name="G3 (Bethesda)">
        <title>Genome assembly and association tests identify interacting loci associated with vigor, precocity, and sex in interspecific pistachio rootstocks.</title>
        <authorList>
            <person name="Palmer W."/>
            <person name="Jacygrad E."/>
            <person name="Sagayaradj S."/>
            <person name="Cavanaugh K."/>
            <person name="Han R."/>
            <person name="Bertier L."/>
            <person name="Beede B."/>
            <person name="Kafkas S."/>
            <person name="Golino D."/>
            <person name="Preece J."/>
            <person name="Michelmore R."/>
        </authorList>
    </citation>
    <scope>NUCLEOTIDE SEQUENCE [LARGE SCALE GENOMIC DNA]</scope>
</reference>
<protein>
    <submittedName>
        <fullName evidence="1">Uncharacterized protein</fullName>
    </submittedName>
</protein>